<dbReference type="AlphaFoldDB" id="A0A191Z0V0"/>
<dbReference type="Proteomes" id="UP000078354">
    <property type="component" value="Chromosome"/>
</dbReference>
<dbReference type="EMBL" id="CP014870">
    <property type="protein sequence ID" value="ANJ58566.1"/>
    <property type="molecule type" value="Genomic_DNA"/>
</dbReference>
<dbReference type="OrthoDB" id="5701642at2"/>
<evidence type="ECO:0000313" key="3">
    <source>
        <dbReference type="Proteomes" id="UP000078354"/>
    </source>
</evidence>
<dbReference type="RefSeq" id="WP_064679996.1">
    <property type="nucleotide sequence ID" value="NZ_CP014870.1"/>
</dbReference>
<dbReference type="STRING" id="1853130.PMA3_26775"/>
<dbReference type="Pfam" id="PF11726">
    <property type="entry name" value="YagK_YfjJ_C"/>
    <property type="match status" value="1"/>
</dbReference>
<dbReference type="InterPro" id="IPR057271">
    <property type="entry name" value="YagK_YfjJ_C"/>
</dbReference>
<gene>
    <name evidence="2" type="ORF">PMA3_26775</name>
</gene>
<reference evidence="2 3" key="1">
    <citation type="journal article" date="2018" name="Syst. Appl. Microbiol.">
        <title>Pseudomonas silesiensis sp. nov. strain A3T isolated from a biological pesticide sewage treatment plant and analysis of the complete genome sequence.</title>
        <authorList>
            <person name="Kaminski M.A."/>
            <person name="Furmanczyk E.M."/>
            <person name="Sobczak A."/>
            <person name="Dziembowski A."/>
            <person name="Lipinski L."/>
        </authorList>
    </citation>
    <scope>NUCLEOTIDE SEQUENCE [LARGE SCALE GENOMIC DNA]</scope>
    <source>
        <strain evidence="2 3">A3</strain>
    </source>
</reference>
<name>A0A191Z0V0_9PSED</name>
<dbReference type="KEGG" id="psil:PMA3_26775"/>
<organism evidence="2 3">
    <name type="scientific">Pseudomonas silesiensis</name>
    <dbReference type="NCBI Taxonomy" id="1853130"/>
    <lineage>
        <taxon>Bacteria</taxon>
        <taxon>Pseudomonadati</taxon>
        <taxon>Pseudomonadota</taxon>
        <taxon>Gammaproteobacteria</taxon>
        <taxon>Pseudomonadales</taxon>
        <taxon>Pseudomonadaceae</taxon>
        <taxon>Pseudomonas</taxon>
    </lineage>
</organism>
<feature type="domain" description="YagK/YfjJ C-terminal" evidence="1">
    <location>
        <begin position="49"/>
        <end position="216"/>
    </location>
</feature>
<sequence>MKRHPGNSNLMLCCEDHYLGLPIQVSKGPFVRNYLYSLNRVIQRALDDCPRVFAFRFDLRFPAAIDLPDYLYTNRVMDRFLESFKAKIKHNRLKAGSSGKYIHDTKVRYVWAREIGLLGKPHYHVLILLNRDAFTTLGNFEPGRDNIFNRLVGSWASALRLSVDECNGLVHIPDKPDYRLHRDDELGQQELFYRASYLCKSATKAYGDGQHGFGASRV</sequence>
<protein>
    <submittedName>
        <fullName evidence="2">Transposase</fullName>
    </submittedName>
</protein>
<evidence type="ECO:0000313" key="2">
    <source>
        <dbReference type="EMBL" id="ANJ58566.1"/>
    </source>
</evidence>
<evidence type="ECO:0000259" key="1">
    <source>
        <dbReference type="Pfam" id="PF11726"/>
    </source>
</evidence>
<keyword evidence="3" id="KW-1185">Reference proteome</keyword>
<proteinExistence type="predicted"/>
<accession>A0A191Z0V0</accession>